<protein>
    <submittedName>
        <fullName evidence="15">Cytochrome b</fullName>
    </submittedName>
</protein>
<accession>A0ABT9I418</accession>
<sequence length="173" mass="19178">MNWQNTSGRYNAVSIGLHWLMLVLIIAVYACIELRELYPKGSDPREALKMWHFMLGLSVLFLVLLRLFVRFTSGATPAITPPLVKWQAMLAKVAHIALYGLMVGMPLAGWLILSLSGTPIPFFGLELPALASENKDLAKVIKEIHETAGTLGYVLIGVHAVAALFHHYILRDT</sequence>
<gene>
    <name evidence="15" type="ORF">ORJ04_19420</name>
</gene>
<evidence type="ECO:0000256" key="5">
    <source>
        <dbReference type="ARBA" id="ARBA00022617"/>
    </source>
</evidence>
<keyword evidence="4" id="KW-1003">Cell membrane</keyword>
<dbReference type="InterPro" id="IPR011577">
    <property type="entry name" value="Cyt_b561_bac/Ni-Hgenase"/>
</dbReference>
<feature type="transmembrane region" description="Helical" evidence="13">
    <location>
        <begin position="50"/>
        <end position="69"/>
    </location>
</feature>
<comment type="cofactor">
    <cofactor evidence="1">
        <name>heme b</name>
        <dbReference type="ChEBI" id="CHEBI:60344"/>
    </cofactor>
</comment>
<organism evidence="15 16">
    <name type="scientific">Rheinheimera baltica</name>
    <dbReference type="NCBI Taxonomy" id="67576"/>
    <lineage>
        <taxon>Bacteria</taxon>
        <taxon>Pseudomonadati</taxon>
        <taxon>Pseudomonadota</taxon>
        <taxon>Gammaproteobacteria</taxon>
        <taxon>Chromatiales</taxon>
        <taxon>Chromatiaceae</taxon>
        <taxon>Rheinheimera</taxon>
    </lineage>
</organism>
<evidence type="ECO:0000256" key="4">
    <source>
        <dbReference type="ARBA" id="ARBA00022475"/>
    </source>
</evidence>
<feature type="domain" description="Cytochrome b561 bacterial/Ni-hydrogenase" evidence="14">
    <location>
        <begin position="9"/>
        <end position="172"/>
    </location>
</feature>
<evidence type="ECO:0000256" key="6">
    <source>
        <dbReference type="ARBA" id="ARBA00022692"/>
    </source>
</evidence>
<reference evidence="15 16" key="1">
    <citation type="submission" date="2022-11" db="EMBL/GenBank/DDBJ databases">
        <title>Viruses from the air-sea interface of a natural surface slick.</title>
        <authorList>
            <person name="Rahlff J."/>
            <person name="Holmfeldt K."/>
        </authorList>
    </citation>
    <scope>NUCLEOTIDE SEQUENCE [LARGE SCALE GENOMIC DNA]</scope>
    <source>
        <strain evidence="15 16">SMS4</strain>
    </source>
</reference>
<comment type="similarity">
    <text evidence="12">Belongs to the cytochrome b561 family.</text>
</comment>
<evidence type="ECO:0000256" key="10">
    <source>
        <dbReference type="ARBA" id="ARBA00023004"/>
    </source>
</evidence>
<keyword evidence="9 13" id="KW-1133">Transmembrane helix</keyword>
<evidence type="ECO:0000313" key="16">
    <source>
        <dbReference type="Proteomes" id="UP001231109"/>
    </source>
</evidence>
<evidence type="ECO:0000256" key="11">
    <source>
        <dbReference type="ARBA" id="ARBA00023136"/>
    </source>
</evidence>
<dbReference type="PANTHER" id="PTHR30529:SF3">
    <property type="entry name" value="CYTOCHROME B561 HOMOLOG 1"/>
    <property type="match status" value="1"/>
</dbReference>
<comment type="subcellular location">
    <subcellularLocation>
        <location evidence="2">Cell membrane</location>
        <topology evidence="2">Multi-pass membrane protein</topology>
    </subcellularLocation>
</comment>
<evidence type="ECO:0000256" key="1">
    <source>
        <dbReference type="ARBA" id="ARBA00001970"/>
    </source>
</evidence>
<keyword evidence="3" id="KW-0813">Transport</keyword>
<feature type="transmembrane region" description="Helical" evidence="13">
    <location>
        <begin position="151"/>
        <end position="170"/>
    </location>
</feature>
<dbReference type="InterPro" id="IPR052168">
    <property type="entry name" value="Cytochrome_b561_oxidase"/>
</dbReference>
<dbReference type="RefSeq" id="WP_305977289.1">
    <property type="nucleotide sequence ID" value="NZ_JAPJDZ010000100.1"/>
</dbReference>
<keyword evidence="5" id="KW-0349">Heme</keyword>
<evidence type="ECO:0000256" key="7">
    <source>
        <dbReference type="ARBA" id="ARBA00022723"/>
    </source>
</evidence>
<keyword evidence="11 13" id="KW-0472">Membrane</keyword>
<feature type="transmembrane region" description="Helical" evidence="13">
    <location>
        <begin position="12"/>
        <end position="30"/>
    </location>
</feature>
<keyword evidence="8" id="KW-0249">Electron transport</keyword>
<keyword evidence="16" id="KW-1185">Reference proteome</keyword>
<evidence type="ECO:0000256" key="3">
    <source>
        <dbReference type="ARBA" id="ARBA00022448"/>
    </source>
</evidence>
<keyword evidence="10" id="KW-0408">Iron</keyword>
<proteinExistence type="inferred from homology"/>
<dbReference type="Proteomes" id="UP001231109">
    <property type="component" value="Unassembled WGS sequence"/>
</dbReference>
<evidence type="ECO:0000256" key="2">
    <source>
        <dbReference type="ARBA" id="ARBA00004651"/>
    </source>
</evidence>
<dbReference type="InterPro" id="IPR016174">
    <property type="entry name" value="Di-haem_cyt_TM"/>
</dbReference>
<evidence type="ECO:0000256" key="13">
    <source>
        <dbReference type="SAM" id="Phobius"/>
    </source>
</evidence>
<comment type="caution">
    <text evidence="15">The sequence shown here is derived from an EMBL/GenBank/DDBJ whole genome shotgun (WGS) entry which is preliminary data.</text>
</comment>
<name>A0ABT9I418_9GAMM</name>
<evidence type="ECO:0000256" key="8">
    <source>
        <dbReference type="ARBA" id="ARBA00022982"/>
    </source>
</evidence>
<evidence type="ECO:0000256" key="12">
    <source>
        <dbReference type="ARBA" id="ARBA00037975"/>
    </source>
</evidence>
<keyword evidence="6 13" id="KW-0812">Transmembrane</keyword>
<evidence type="ECO:0000259" key="14">
    <source>
        <dbReference type="Pfam" id="PF01292"/>
    </source>
</evidence>
<keyword evidence="7" id="KW-0479">Metal-binding</keyword>
<evidence type="ECO:0000313" key="15">
    <source>
        <dbReference type="EMBL" id="MDP5138122.1"/>
    </source>
</evidence>
<dbReference type="SUPFAM" id="SSF81342">
    <property type="entry name" value="Transmembrane di-heme cytochromes"/>
    <property type="match status" value="1"/>
</dbReference>
<feature type="transmembrane region" description="Helical" evidence="13">
    <location>
        <begin position="90"/>
        <end position="113"/>
    </location>
</feature>
<dbReference type="EMBL" id="JAPJDZ010000100">
    <property type="protein sequence ID" value="MDP5138122.1"/>
    <property type="molecule type" value="Genomic_DNA"/>
</dbReference>
<dbReference type="Pfam" id="PF01292">
    <property type="entry name" value="Ni_hydr_CYTB"/>
    <property type="match status" value="1"/>
</dbReference>
<dbReference type="PANTHER" id="PTHR30529">
    <property type="entry name" value="CYTOCHROME B561"/>
    <property type="match status" value="1"/>
</dbReference>
<feature type="non-terminal residue" evidence="15">
    <location>
        <position position="173"/>
    </location>
</feature>
<evidence type="ECO:0000256" key="9">
    <source>
        <dbReference type="ARBA" id="ARBA00022989"/>
    </source>
</evidence>